<dbReference type="EMBL" id="SRXW01000003">
    <property type="protein sequence ID" value="TGY88202.1"/>
    <property type="molecule type" value="Genomic_DNA"/>
</dbReference>
<evidence type="ECO:0000256" key="1">
    <source>
        <dbReference type="SAM" id="SignalP"/>
    </source>
</evidence>
<dbReference type="AlphaFoldDB" id="A0A4S2GZF1"/>
<protein>
    <submittedName>
        <fullName evidence="2">Copper resistance protein B</fullName>
    </submittedName>
</protein>
<dbReference type="GO" id="GO:0006878">
    <property type="term" value="P:intracellular copper ion homeostasis"/>
    <property type="evidence" value="ECO:0007669"/>
    <property type="project" value="InterPro"/>
</dbReference>
<feature type="signal peptide" evidence="1">
    <location>
        <begin position="1"/>
        <end position="20"/>
    </location>
</feature>
<sequence>MRALLTTTVLCAALGAPAIAQDGQWSAADEYYDPAEMDEARRQLQHEGGGTRYLFFQADRLEYQSNDGAPLLVWDAQGWYGGDLNRIWVKTEGEHSLEEDSIEGFEIEALYSRAITPYFDLQAGLRQDFDPDFATTYAVVGLQGLAPYWFEVDGAAYLSEDGDLTAGFEAEYELLLTQRLILQPRAELAFAAQDVPELGLGSGLTSAEAGARLRYEIDRQFAPYLGVSWHEKFGETADFARLEGEDTHSVSFVLGLRLWY</sequence>
<organism evidence="2 3">
    <name type="scientific">Marinicauda algicola</name>
    <dbReference type="NCBI Taxonomy" id="2029849"/>
    <lineage>
        <taxon>Bacteria</taxon>
        <taxon>Pseudomonadati</taxon>
        <taxon>Pseudomonadota</taxon>
        <taxon>Alphaproteobacteria</taxon>
        <taxon>Maricaulales</taxon>
        <taxon>Maricaulaceae</taxon>
        <taxon>Marinicauda</taxon>
    </lineage>
</organism>
<keyword evidence="3" id="KW-1185">Reference proteome</keyword>
<dbReference type="RefSeq" id="WP_135996047.1">
    <property type="nucleotide sequence ID" value="NZ_CP071057.1"/>
</dbReference>
<dbReference type="InterPro" id="IPR036709">
    <property type="entry name" value="Autotransporte_beta_dom_sf"/>
</dbReference>
<dbReference type="InterPro" id="IPR007939">
    <property type="entry name" value="Cu-R_B_prcur"/>
</dbReference>
<reference evidence="2 3" key="1">
    <citation type="journal article" date="2017" name="Int. J. Syst. Evol. Microbiol.">
        <title>Marinicauda algicola sp. nov., isolated from a marine red alga Rhodosorus marinus.</title>
        <authorList>
            <person name="Jeong S.E."/>
            <person name="Jeon S.H."/>
            <person name="Chun B.H."/>
            <person name="Kim D.W."/>
            <person name="Jeon C.O."/>
        </authorList>
    </citation>
    <scope>NUCLEOTIDE SEQUENCE [LARGE SCALE GENOMIC DNA]</scope>
    <source>
        <strain evidence="2 3">JCM 31718</strain>
    </source>
</reference>
<comment type="caution">
    <text evidence="2">The sequence shown here is derived from an EMBL/GenBank/DDBJ whole genome shotgun (WGS) entry which is preliminary data.</text>
</comment>
<dbReference type="SUPFAM" id="SSF103515">
    <property type="entry name" value="Autotransporter"/>
    <property type="match status" value="1"/>
</dbReference>
<name>A0A4S2GZF1_9PROT</name>
<feature type="chain" id="PRO_5020614827" evidence="1">
    <location>
        <begin position="21"/>
        <end position="260"/>
    </location>
</feature>
<keyword evidence="1" id="KW-0732">Signal</keyword>
<dbReference type="Proteomes" id="UP000308054">
    <property type="component" value="Unassembled WGS sequence"/>
</dbReference>
<dbReference type="GO" id="GO:0005507">
    <property type="term" value="F:copper ion binding"/>
    <property type="evidence" value="ECO:0007669"/>
    <property type="project" value="InterPro"/>
</dbReference>
<evidence type="ECO:0000313" key="2">
    <source>
        <dbReference type="EMBL" id="TGY88202.1"/>
    </source>
</evidence>
<dbReference type="Pfam" id="PF05275">
    <property type="entry name" value="CopB"/>
    <property type="match status" value="1"/>
</dbReference>
<evidence type="ECO:0000313" key="3">
    <source>
        <dbReference type="Proteomes" id="UP000308054"/>
    </source>
</evidence>
<gene>
    <name evidence="2" type="ORF">E5163_10235</name>
</gene>
<accession>A0A4S2GZF1</accession>
<dbReference type="GO" id="GO:0009279">
    <property type="term" value="C:cell outer membrane"/>
    <property type="evidence" value="ECO:0007669"/>
    <property type="project" value="InterPro"/>
</dbReference>
<dbReference type="OrthoDB" id="9778934at2"/>
<proteinExistence type="predicted"/>